<accession>A0A7I7UJT3</accession>
<dbReference type="GO" id="GO:0003677">
    <property type="term" value="F:DNA binding"/>
    <property type="evidence" value="ECO:0007669"/>
    <property type="project" value="UniProtKB-UniRule"/>
</dbReference>
<dbReference type="InterPro" id="IPR011075">
    <property type="entry name" value="TetR_C"/>
</dbReference>
<evidence type="ECO:0000313" key="6">
    <source>
        <dbReference type="EMBL" id="BBY81682.1"/>
    </source>
</evidence>
<dbReference type="InterPro" id="IPR009057">
    <property type="entry name" value="Homeodomain-like_sf"/>
</dbReference>
<dbReference type="Gene3D" id="1.10.357.10">
    <property type="entry name" value="Tetracycline Repressor, domain 2"/>
    <property type="match status" value="1"/>
</dbReference>
<evidence type="ECO:0000256" key="2">
    <source>
        <dbReference type="ARBA" id="ARBA00023125"/>
    </source>
</evidence>
<dbReference type="PRINTS" id="PR00455">
    <property type="entry name" value="HTHTETR"/>
</dbReference>
<protein>
    <submittedName>
        <fullName evidence="6">TetR family transcriptional regulator</fullName>
    </submittedName>
</protein>
<dbReference type="Pfam" id="PF16925">
    <property type="entry name" value="TetR_C_13"/>
    <property type="match status" value="1"/>
</dbReference>
<dbReference type="SUPFAM" id="SSF46689">
    <property type="entry name" value="Homeodomain-like"/>
    <property type="match status" value="1"/>
</dbReference>
<dbReference type="Gene3D" id="1.10.10.60">
    <property type="entry name" value="Homeodomain-like"/>
    <property type="match status" value="1"/>
</dbReference>
<dbReference type="Pfam" id="PF00440">
    <property type="entry name" value="TetR_N"/>
    <property type="match status" value="1"/>
</dbReference>
<evidence type="ECO:0000256" key="4">
    <source>
        <dbReference type="PROSITE-ProRule" id="PRU00335"/>
    </source>
</evidence>
<keyword evidence="1" id="KW-0805">Transcription regulation</keyword>
<feature type="DNA-binding region" description="H-T-H motif" evidence="4">
    <location>
        <begin position="39"/>
        <end position="58"/>
    </location>
</feature>
<keyword evidence="7" id="KW-1185">Reference proteome</keyword>
<sequence length="209" mass="22025">MLKGVANTDMRGPKGQRTRAAILAEAARLATVEGLEGLSIGGLADAIGMSKSGLYAHFGSKVDLQLATIESARETFIAEVLLPALEAPAGVQRLRAACEAFLSHIERRVFPGGCFFAAAAAEFGTRPGAVRDAVATQHRDWIELLVRLARKAVDLGELPPDVDPVQLSFELNAVLVAANTAFILHGDAAAFERARTAVRNRLGPGGDVS</sequence>
<evidence type="ECO:0000256" key="3">
    <source>
        <dbReference type="ARBA" id="ARBA00023163"/>
    </source>
</evidence>
<gene>
    <name evidence="6" type="ORF">MPUL_28400</name>
</gene>
<dbReference type="Proteomes" id="UP000467252">
    <property type="component" value="Chromosome"/>
</dbReference>
<feature type="domain" description="HTH tetR-type" evidence="5">
    <location>
        <begin position="16"/>
        <end position="76"/>
    </location>
</feature>
<dbReference type="EMBL" id="AP022599">
    <property type="protein sequence ID" value="BBY81682.1"/>
    <property type="molecule type" value="Genomic_DNA"/>
</dbReference>
<evidence type="ECO:0000256" key="1">
    <source>
        <dbReference type="ARBA" id="ARBA00023015"/>
    </source>
</evidence>
<keyword evidence="3" id="KW-0804">Transcription</keyword>
<reference evidence="6 7" key="1">
    <citation type="journal article" date="2019" name="Emerg. Microbes Infect.">
        <title>Comprehensive subspecies identification of 175 nontuberculous mycobacteria species based on 7547 genomic profiles.</title>
        <authorList>
            <person name="Matsumoto Y."/>
            <person name="Kinjo T."/>
            <person name="Motooka D."/>
            <person name="Nabeya D."/>
            <person name="Jung N."/>
            <person name="Uechi K."/>
            <person name="Horii T."/>
            <person name="Iida T."/>
            <person name="Fujita J."/>
            <person name="Nakamura S."/>
        </authorList>
    </citation>
    <scope>NUCLEOTIDE SEQUENCE [LARGE SCALE GENOMIC DNA]</scope>
    <source>
        <strain evidence="6 7">JCM 6370</strain>
    </source>
</reference>
<evidence type="ECO:0000259" key="5">
    <source>
        <dbReference type="PROSITE" id="PS50977"/>
    </source>
</evidence>
<dbReference type="SUPFAM" id="SSF48498">
    <property type="entry name" value="Tetracyclin repressor-like, C-terminal domain"/>
    <property type="match status" value="1"/>
</dbReference>
<dbReference type="PANTHER" id="PTHR47506">
    <property type="entry name" value="TRANSCRIPTIONAL REGULATORY PROTEIN"/>
    <property type="match status" value="1"/>
</dbReference>
<keyword evidence="2 4" id="KW-0238">DNA-binding</keyword>
<dbReference type="PANTHER" id="PTHR47506:SF6">
    <property type="entry name" value="HTH-TYPE TRANSCRIPTIONAL REPRESSOR NEMR"/>
    <property type="match status" value="1"/>
</dbReference>
<evidence type="ECO:0000313" key="7">
    <source>
        <dbReference type="Proteomes" id="UP000467252"/>
    </source>
</evidence>
<dbReference type="InterPro" id="IPR036271">
    <property type="entry name" value="Tet_transcr_reg_TetR-rel_C_sf"/>
</dbReference>
<dbReference type="AlphaFoldDB" id="A0A7I7UJT3"/>
<dbReference type="PROSITE" id="PS50977">
    <property type="entry name" value="HTH_TETR_2"/>
    <property type="match status" value="1"/>
</dbReference>
<name>A0A7I7UJT3_MYCPV</name>
<dbReference type="InterPro" id="IPR001647">
    <property type="entry name" value="HTH_TetR"/>
</dbReference>
<proteinExistence type="predicted"/>
<organism evidence="6 7">
    <name type="scientific">Mycolicibacterium pulveris</name>
    <name type="common">Mycobacterium pulveris</name>
    <dbReference type="NCBI Taxonomy" id="36813"/>
    <lineage>
        <taxon>Bacteria</taxon>
        <taxon>Bacillati</taxon>
        <taxon>Actinomycetota</taxon>
        <taxon>Actinomycetes</taxon>
        <taxon>Mycobacteriales</taxon>
        <taxon>Mycobacteriaceae</taxon>
        <taxon>Mycolicibacterium</taxon>
    </lineage>
</organism>